<proteinExistence type="predicted"/>
<gene>
    <name evidence="2" type="ORF">AMST5_01498</name>
</gene>
<organism evidence="2">
    <name type="scientific">freshwater sediment metagenome</name>
    <dbReference type="NCBI Taxonomy" id="556182"/>
    <lineage>
        <taxon>unclassified sequences</taxon>
        <taxon>metagenomes</taxon>
        <taxon>ecological metagenomes</taxon>
    </lineage>
</organism>
<name>A0AA48LYI5_9ZZZZ</name>
<feature type="region of interest" description="Disordered" evidence="1">
    <location>
        <begin position="31"/>
        <end position="78"/>
    </location>
</feature>
<reference evidence="2" key="1">
    <citation type="submission" date="2023-07" db="EMBL/GenBank/DDBJ databases">
        <authorList>
            <person name="Pelsma A.J. K."/>
        </authorList>
    </citation>
    <scope>NUCLEOTIDE SEQUENCE</scope>
</reference>
<protein>
    <submittedName>
        <fullName evidence="2">Uncharacterized protein</fullName>
    </submittedName>
</protein>
<evidence type="ECO:0000256" key="1">
    <source>
        <dbReference type="SAM" id="MobiDB-lite"/>
    </source>
</evidence>
<dbReference type="AlphaFoldDB" id="A0AA48LYI5"/>
<accession>A0AA48LYI5</accession>
<sequence>MAYKRSMILALLAGSALCGLGGVSLAEDQKWGAPNVQGQPGYKEPAQSGEMQVHAPRTTQDPRLPSHPKHSTETESGH</sequence>
<dbReference type="EMBL" id="OY288114">
    <property type="protein sequence ID" value="CAJ0862535.1"/>
    <property type="molecule type" value="Genomic_DNA"/>
</dbReference>
<evidence type="ECO:0000313" key="2">
    <source>
        <dbReference type="EMBL" id="CAJ0862535.1"/>
    </source>
</evidence>